<dbReference type="PANTHER" id="PTHR10664">
    <property type="entry name" value="SERPENTINE RECEPTOR-C.ELEGANS"/>
    <property type="match status" value="1"/>
</dbReference>
<evidence type="ECO:0000313" key="3">
    <source>
        <dbReference type="Proteomes" id="UP000008281"/>
    </source>
</evidence>
<protein>
    <recommendedName>
        <fullName evidence="4">G-protein coupled receptors family 1 profile domain-containing protein</fullName>
    </recommendedName>
</protein>
<dbReference type="Pfam" id="PF10316">
    <property type="entry name" value="7TM_GPCR_Srbc"/>
    <property type="match status" value="2"/>
</dbReference>
<name>E3MIZ7_CAERE</name>
<organism evidence="3">
    <name type="scientific">Caenorhabditis remanei</name>
    <name type="common">Caenorhabditis vulgaris</name>
    <dbReference type="NCBI Taxonomy" id="31234"/>
    <lineage>
        <taxon>Eukaryota</taxon>
        <taxon>Metazoa</taxon>
        <taxon>Ecdysozoa</taxon>
        <taxon>Nematoda</taxon>
        <taxon>Chromadorea</taxon>
        <taxon>Rhabditida</taxon>
        <taxon>Rhabditina</taxon>
        <taxon>Rhabditomorpha</taxon>
        <taxon>Rhabditoidea</taxon>
        <taxon>Rhabditidae</taxon>
        <taxon>Peloderinae</taxon>
        <taxon>Caenorhabditis</taxon>
    </lineage>
</organism>
<dbReference type="HOGENOM" id="CLU_059075_1_0_1"/>
<dbReference type="eggNOG" id="ENOG502TH7S">
    <property type="taxonomic scope" value="Eukaryota"/>
</dbReference>
<dbReference type="InParanoid" id="E3MIZ7"/>
<feature type="transmembrane region" description="Helical" evidence="1">
    <location>
        <begin position="221"/>
        <end position="239"/>
    </location>
</feature>
<feature type="transmembrane region" description="Helical" evidence="1">
    <location>
        <begin position="156"/>
        <end position="174"/>
    </location>
</feature>
<evidence type="ECO:0000313" key="2">
    <source>
        <dbReference type="EMBL" id="EFP03356.1"/>
    </source>
</evidence>
<feature type="transmembrane region" description="Helical" evidence="1">
    <location>
        <begin position="186"/>
        <end position="209"/>
    </location>
</feature>
<dbReference type="InterPro" id="IPR019420">
    <property type="entry name" value="7TM_GPCR_serpentine_rcpt_Srbc"/>
</dbReference>
<proteinExistence type="predicted"/>
<accession>E3MIZ7</accession>
<feature type="transmembrane region" description="Helical" evidence="1">
    <location>
        <begin position="129"/>
        <end position="150"/>
    </location>
</feature>
<dbReference type="OMA" id="ICNCAVT"/>
<dbReference type="Proteomes" id="UP000008281">
    <property type="component" value="Unassembled WGS sequence"/>
</dbReference>
<dbReference type="PANTHER" id="PTHR10664:SF20">
    <property type="entry name" value="SERPENTINE RECEPTOR, CLASS BC (CLASS B-LIKE)"/>
    <property type="match status" value="1"/>
</dbReference>
<gene>
    <name evidence="2" type="ORF">CRE_09511</name>
</gene>
<feature type="transmembrane region" description="Helical" evidence="1">
    <location>
        <begin position="43"/>
        <end position="68"/>
    </location>
</feature>
<reference evidence="2" key="1">
    <citation type="submission" date="2007-07" db="EMBL/GenBank/DDBJ databases">
        <title>PCAP assembly of the Caenorhabditis remanei genome.</title>
        <authorList>
            <consortium name="The Caenorhabditis remanei Sequencing Consortium"/>
            <person name="Wilson R.K."/>
        </authorList>
    </citation>
    <scope>NUCLEOTIDE SEQUENCE [LARGE SCALE GENOMIC DNA]</scope>
    <source>
        <strain evidence="2">PB4641</strain>
    </source>
</reference>
<keyword evidence="1" id="KW-1133">Transmembrane helix</keyword>
<evidence type="ECO:0000256" key="1">
    <source>
        <dbReference type="SAM" id="Phobius"/>
    </source>
</evidence>
<keyword evidence="1" id="KW-0472">Membrane</keyword>
<dbReference type="EMBL" id="DS268449">
    <property type="protein sequence ID" value="EFP03356.1"/>
    <property type="molecule type" value="Genomic_DNA"/>
</dbReference>
<sequence length="263" mass="29977">MSFVAVSVSLSTIVCSIYTVIINVSLLYCTFISKSLIESLNLVLFYVRFAVDGLVAAMSFLLSMFTFIKFFDLDSYLVHYQFIILCTGWINNNVMSIRAVLVIVITFDRTFAVFLPITYHKSRQNLSNSVIVVLVSCYPIVCNIVLWIICDYIYEFIPGCVTFGCLMNQCYVRYAVSFELVTHSIIANYIALIYTFIIIVFDIIPSTFIAMIPPETLKEYGLLYTCCRMCGYAIEGFLVQRALKRRKRVVSNLNNSTSQQVAK</sequence>
<evidence type="ECO:0008006" key="4">
    <source>
        <dbReference type="Google" id="ProtNLM"/>
    </source>
</evidence>
<keyword evidence="1" id="KW-0812">Transmembrane</keyword>
<keyword evidence="3" id="KW-1185">Reference proteome</keyword>
<feature type="transmembrane region" description="Helical" evidence="1">
    <location>
        <begin position="6"/>
        <end position="31"/>
    </location>
</feature>
<feature type="transmembrane region" description="Helical" evidence="1">
    <location>
        <begin position="97"/>
        <end position="117"/>
    </location>
</feature>
<dbReference type="AlphaFoldDB" id="E3MIZ7"/>